<dbReference type="AlphaFoldDB" id="A0AAV2FZT5"/>
<evidence type="ECO:0000313" key="2">
    <source>
        <dbReference type="EMBL" id="CAL1403168.1"/>
    </source>
</evidence>
<dbReference type="Proteomes" id="UP001497516">
    <property type="component" value="Chromosome 7"/>
</dbReference>
<dbReference type="EMBL" id="OZ034820">
    <property type="protein sequence ID" value="CAL1403168.1"/>
    <property type="molecule type" value="Genomic_DNA"/>
</dbReference>
<feature type="compositionally biased region" description="Basic and acidic residues" evidence="1">
    <location>
        <begin position="37"/>
        <end position="59"/>
    </location>
</feature>
<evidence type="ECO:0000313" key="3">
    <source>
        <dbReference type="Proteomes" id="UP001497516"/>
    </source>
</evidence>
<organism evidence="2 3">
    <name type="scientific">Linum trigynum</name>
    <dbReference type="NCBI Taxonomy" id="586398"/>
    <lineage>
        <taxon>Eukaryota</taxon>
        <taxon>Viridiplantae</taxon>
        <taxon>Streptophyta</taxon>
        <taxon>Embryophyta</taxon>
        <taxon>Tracheophyta</taxon>
        <taxon>Spermatophyta</taxon>
        <taxon>Magnoliopsida</taxon>
        <taxon>eudicotyledons</taxon>
        <taxon>Gunneridae</taxon>
        <taxon>Pentapetalae</taxon>
        <taxon>rosids</taxon>
        <taxon>fabids</taxon>
        <taxon>Malpighiales</taxon>
        <taxon>Linaceae</taxon>
        <taxon>Linum</taxon>
    </lineage>
</organism>
<feature type="region of interest" description="Disordered" evidence="1">
    <location>
        <begin position="1"/>
        <end position="69"/>
    </location>
</feature>
<protein>
    <submittedName>
        <fullName evidence="2">Uncharacterized protein</fullName>
    </submittedName>
</protein>
<sequence length="69" mass="7864">MRWPVASPEEDAPGGSRSWELACKRKTRRGNTSPEEDATRERVARSRPCDEAKKTRDRGWVLGARLQNP</sequence>
<gene>
    <name evidence="2" type="ORF">LTRI10_LOCUS43116</name>
</gene>
<accession>A0AAV2FZT5</accession>
<name>A0AAV2FZT5_9ROSI</name>
<keyword evidence="3" id="KW-1185">Reference proteome</keyword>
<proteinExistence type="predicted"/>
<evidence type="ECO:0000256" key="1">
    <source>
        <dbReference type="SAM" id="MobiDB-lite"/>
    </source>
</evidence>
<reference evidence="2 3" key="1">
    <citation type="submission" date="2024-04" db="EMBL/GenBank/DDBJ databases">
        <authorList>
            <person name="Fracassetti M."/>
        </authorList>
    </citation>
    <scope>NUCLEOTIDE SEQUENCE [LARGE SCALE GENOMIC DNA]</scope>
</reference>